<dbReference type="PANTHER" id="PTHR31327:SF7">
    <property type="entry name" value="PDZ DOMAIN-CONTAINING PROTEIN"/>
    <property type="match status" value="1"/>
</dbReference>
<feature type="transmembrane region" description="Helical" evidence="1">
    <location>
        <begin position="107"/>
        <end position="130"/>
    </location>
</feature>
<sequence>MIAVPPNVLCDCLCHTTRKGISIVTTTIAPFSIRGSETSENRNRMEIQRHSELGNDSNEMPSPGGFNLRLTVPKKHYSVQRNDSLQFIITPVFDKAMMQKKTPSSPGTVLTVAGLFVVGITLVLSGVIVLCQQSEQPFRICGSLFIGFGVSMLLICALLQRKNIIKFIEDLNQDLYFFSMSDSYMWKLILQSSEEKERHEEVIIETNNEGLGMRVDENLHVIEITKQGPCDGKLLPGDHIIQINNVRDSMNRINEAVKIGDRTVQTVDEAREAIEAAGVSIRIVFDRGLQSTTQDNIPEQYESLFKRREGFTYHYVQINYVKGCKFGLGIKHFQNNVIVSRIDPGSLAAQSLQEKDHIIDINGIKVTDKEVARSLLVRALKKKNFVSMCIERPVSGKAKEWADDAMNASQMQPPSVAMASDVQEIAARQQQKMMEAMDTKKPGIMKKNINKGGGSDHARIVKIAPGERQDVIIASDNEGKQLRRVKE</sequence>
<gene>
    <name evidence="3 4" type="ORF">Bm3554</name>
    <name evidence="3" type="ORF">BM_Bm3554</name>
</gene>
<dbReference type="PROSITE" id="PS50106">
    <property type="entry name" value="PDZ"/>
    <property type="match status" value="2"/>
</dbReference>
<evidence type="ECO:0000313" key="4">
    <source>
        <dbReference type="WormBase" id="Bm3554"/>
    </source>
</evidence>
<feature type="domain" description="PDZ" evidence="2">
    <location>
        <begin position="315"/>
        <end position="375"/>
    </location>
</feature>
<dbReference type="EMBL" id="LN856998">
    <property type="protein sequence ID" value="CRZ25128.1"/>
    <property type="molecule type" value="Genomic_DNA"/>
</dbReference>
<dbReference type="InterPro" id="IPR040264">
    <property type="entry name" value="T15H9.4-like"/>
</dbReference>
<dbReference type="Gene3D" id="2.30.42.10">
    <property type="match status" value="2"/>
</dbReference>
<dbReference type="AlphaFoldDB" id="A0A0H5S8V3"/>
<reference evidence="3" key="2">
    <citation type="submission" date="2012-12" db="EMBL/GenBank/DDBJ databases">
        <authorList>
            <person name="Gao Y.W."/>
            <person name="Fan S.T."/>
            <person name="Sun H.T."/>
            <person name="Wang Z."/>
            <person name="Gao X.L."/>
            <person name="Li Y.G."/>
            <person name="Wang T.C."/>
            <person name="Zhang K."/>
            <person name="Xu W.W."/>
            <person name="Yu Z.J."/>
            <person name="Xia X.Z."/>
        </authorList>
    </citation>
    <scope>NUCLEOTIDE SEQUENCE</scope>
    <source>
        <strain evidence="3">FR3</strain>
    </source>
</reference>
<evidence type="ECO:0000259" key="2">
    <source>
        <dbReference type="PROSITE" id="PS50106"/>
    </source>
</evidence>
<evidence type="ECO:0000256" key="1">
    <source>
        <dbReference type="SAM" id="Phobius"/>
    </source>
</evidence>
<dbReference type="SUPFAM" id="SSF50156">
    <property type="entry name" value="PDZ domain-like"/>
    <property type="match status" value="2"/>
</dbReference>
<reference evidence="3" key="1">
    <citation type="journal article" date="2007" name="Science">
        <title>Draft genome of the filarial nematode parasite Brugia malayi.</title>
        <authorList>
            <person name="Ghedin E."/>
            <person name="Wang S."/>
            <person name="Spiro D."/>
            <person name="Caler E."/>
            <person name="Zhao Q."/>
            <person name="Crabtree J."/>
            <person name="Allen J.E."/>
            <person name="Delcher A.L."/>
            <person name="Guiliano D.B."/>
            <person name="Miranda-Saavedra D."/>
            <person name="Angiuoli S.V."/>
            <person name="Creasy T."/>
            <person name="Amedeo P."/>
            <person name="Haas B."/>
            <person name="El-Sayed N.M."/>
            <person name="Wortman J.R."/>
            <person name="Feldblyum T."/>
            <person name="Tallon L."/>
            <person name="Schatz M."/>
            <person name="Shumway M."/>
            <person name="Koo H."/>
            <person name="Salzberg S.L."/>
            <person name="Schobel S."/>
            <person name="Pertea M."/>
            <person name="Pop M."/>
            <person name="White O."/>
            <person name="Barton G.J."/>
            <person name="Carlow C.K."/>
            <person name="Crawford M.J."/>
            <person name="Daub J."/>
            <person name="Dimmic M.W."/>
            <person name="Estes C.F."/>
            <person name="Foster J.M."/>
            <person name="Ganatra M."/>
            <person name="Gregory W.F."/>
            <person name="Johnson N.M."/>
            <person name="Jin J."/>
            <person name="Komuniecki R."/>
            <person name="Korf I."/>
            <person name="Kumar S."/>
            <person name="Laney S."/>
            <person name="Li B.W."/>
            <person name="Li W."/>
            <person name="Lindblom T.H."/>
            <person name="Lustigman S."/>
            <person name="Ma D."/>
            <person name="Maina C.V."/>
            <person name="Martin D.M."/>
            <person name="McCarter J.P."/>
            <person name="McReynolds L."/>
            <person name="Mitreva M."/>
            <person name="Nutman T.B."/>
            <person name="Parkinson J."/>
            <person name="Peregrin-Alvarez J.M."/>
            <person name="Poole C."/>
            <person name="Ren Q."/>
            <person name="Saunders L."/>
            <person name="Sluder A.E."/>
            <person name="Smith K."/>
            <person name="Stanke M."/>
            <person name="Unnasch T.R."/>
            <person name="Ware J."/>
            <person name="Wei A.D."/>
            <person name="Weil G."/>
            <person name="Williams D.J."/>
            <person name="Zhang Y."/>
            <person name="Williams S.A."/>
            <person name="Fraser-Liggett C."/>
            <person name="Slatko B."/>
            <person name="Blaxter M.L."/>
            <person name="Scott A.L."/>
        </authorList>
    </citation>
    <scope>NUCLEOTIDE SEQUENCE</scope>
    <source>
        <strain evidence="3">FR3</strain>
    </source>
</reference>
<proteinExistence type="predicted"/>
<keyword evidence="1" id="KW-0812">Transmembrane</keyword>
<accession>A0A0H5S8V3</accession>
<dbReference type="WormBase" id="Bm3554">
    <property type="protein sequence ID" value="BM42536"/>
    <property type="gene ID" value="WBGene00223815"/>
</dbReference>
<dbReference type="InterPro" id="IPR036034">
    <property type="entry name" value="PDZ_sf"/>
</dbReference>
<feature type="transmembrane region" description="Helical" evidence="1">
    <location>
        <begin position="136"/>
        <end position="159"/>
    </location>
</feature>
<dbReference type="PANTHER" id="PTHR31327">
    <property type="entry name" value="SPERM MEIOSIS PDZ DOMAIN CONTAINING PROTEINS-RELATED"/>
    <property type="match status" value="1"/>
</dbReference>
<dbReference type="SMART" id="SM00228">
    <property type="entry name" value="PDZ"/>
    <property type="match status" value="2"/>
</dbReference>
<dbReference type="InterPro" id="IPR001478">
    <property type="entry name" value="PDZ"/>
</dbReference>
<feature type="domain" description="PDZ" evidence="2">
    <location>
        <begin position="201"/>
        <end position="289"/>
    </location>
</feature>
<dbReference type="OMA" id="PFRICGS"/>
<organism evidence="3">
    <name type="scientific">Brugia malayi</name>
    <name type="common">Filarial nematode worm</name>
    <dbReference type="NCBI Taxonomy" id="6279"/>
    <lineage>
        <taxon>Eukaryota</taxon>
        <taxon>Metazoa</taxon>
        <taxon>Ecdysozoa</taxon>
        <taxon>Nematoda</taxon>
        <taxon>Chromadorea</taxon>
        <taxon>Rhabditida</taxon>
        <taxon>Spirurina</taxon>
        <taxon>Spiruromorpha</taxon>
        <taxon>Filarioidea</taxon>
        <taxon>Onchocercidae</taxon>
        <taxon>Brugia</taxon>
    </lineage>
</organism>
<dbReference type="Pfam" id="PF00595">
    <property type="entry name" value="PDZ"/>
    <property type="match status" value="1"/>
</dbReference>
<name>A0A0H5S8V3_BRUMA</name>
<keyword evidence="1" id="KW-0472">Membrane</keyword>
<evidence type="ECO:0000313" key="3">
    <source>
        <dbReference type="EMBL" id="CRZ25128.1"/>
    </source>
</evidence>
<protein>
    <submittedName>
        <fullName evidence="3">Bm3554</fullName>
    </submittedName>
</protein>
<keyword evidence="1" id="KW-1133">Transmembrane helix</keyword>